<feature type="active site" description="Charge relay system" evidence="5">
    <location>
        <position position="104"/>
    </location>
</feature>
<evidence type="ECO:0000256" key="6">
    <source>
        <dbReference type="SAM" id="MobiDB-lite"/>
    </source>
</evidence>
<reference evidence="10" key="1">
    <citation type="journal article" date="2019" name="Int. J. Syst. Evol. Microbiol.">
        <title>The Global Catalogue of Microorganisms (GCM) 10K type strain sequencing project: providing services to taxonomists for standard genome sequencing and annotation.</title>
        <authorList>
            <consortium name="The Broad Institute Genomics Platform"/>
            <consortium name="The Broad Institute Genome Sequencing Center for Infectious Disease"/>
            <person name="Wu L."/>
            <person name="Ma J."/>
        </authorList>
    </citation>
    <scope>NUCLEOTIDE SEQUENCE [LARGE SCALE GENOMIC DNA]</scope>
    <source>
        <strain evidence="10">NBRC 112299</strain>
    </source>
</reference>
<dbReference type="InterPro" id="IPR023828">
    <property type="entry name" value="Peptidase_S8_Ser-AS"/>
</dbReference>
<accession>A0ABQ6IEE3</accession>
<evidence type="ECO:0000256" key="5">
    <source>
        <dbReference type="PROSITE-ProRule" id="PRU01240"/>
    </source>
</evidence>
<evidence type="ECO:0000256" key="7">
    <source>
        <dbReference type="SAM" id="SignalP"/>
    </source>
</evidence>
<comment type="similarity">
    <text evidence="1 5">Belongs to the peptidase S8 family.</text>
</comment>
<keyword evidence="2 5" id="KW-0645">Protease</keyword>
<feature type="active site" description="Charge relay system" evidence="5">
    <location>
        <position position="61"/>
    </location>
</feature>
<keyword evidence="10" id="KW-1185">Reference proteome</keyword>
<dbReference type="InterPro" id="IPR051048">
    <property type="entry name" value="Peptidase_S8/S53_subtilisin"/>
</dbReference>
<feature type="compositionally biased region" description="Basic residues" evidence="6">
    <location>
        <begin position="313"/>
        <end position="324"/>
    </location>
</feature>
<keyword evidence="7" id="KW-0732">Signal</keyword>
<dbReference type="CDD" id="cd00306">
    <property type="entry name" value="Peptidases_S8_S53"/>
    <property type="match status" value="1"/>
</dbReference>
<dbReference type="EMBL" id="BSUN01000001">
    <property type="protein sequence ID" value="GMA36205.1"/>
    <property type="molecule type" value="Genomic_DNA"/>
</dbReference>
<protein>
    <recommendedName>
        <fullName evidence="8">Peptidase S8/S53 domain-containing protein</fullName>
    </recommendedName>
</protein>
<evidence type="ECO:0000259" key="8">
    <source>
        <dbReference type="Pfam" id="PF00082"/>
    </source>
</evidence>
<dbReference type="Gene3D" id="3.40.50.200">
    <property type="entry name" value="Peptidase S8/S53 domain"/>
    <property type="match status" value="1"/>
</dbReference>
<organism evidence="9 10">
    <name type="scientific">Demequina litorisediminis</name>
    <dbReference type="NCBI Taxonomy" id="1849022"/>
    <lineage>
        <taxon>Bacteria</taxon>
        <taxon>Bacillati</taxon>
        <taxon>Actinomycetota</taxon>
        <taxon>Actinomycetes</taxon>
        <taxon>Micrococcales</taxon>
        <taxon>Demequinaceae</taxon>
        <taxon>Demequina</taxon>
    </lineage>
</organism>
<gene>
    <name evidence="9" type="ORF">GCM10025876_24090</name>
</gene>
<dbReference type="PROSITE" id="PS00138">
    <property type="entry name" value="SUBTILASE_SER"/>
    <property type="match status" value="1"/>
</dbReference>
<sequence>MKPIWRVCGTLAATGVVAWAGSVPAVADIADEGLWYYDLANIGAIHDSGITGEGVTIAVIDSPINLEVPTLAGADIQPQTSPCLLDDGEPRIASTSTDYDVAQHGTQIVSLLVGTGEGYDGQQGVKGIAPDATVLTYPFDFDNPPDDIADECPGSEARNPDDTNGHEGAASLSIEAAIDAGADIISMSMGISSSLGLNNAVARAVREGVILVAAVPNSDFGVQFGGASPSDMNGVVSVTLGDRDGTAPHHDEFLDVVAPGVDILHQGIDGDWEQHGLADGTSEATPFVSATLALAMQAFPSATPNQAPTGTHPQHRLRGPRPRV</sequence>
<dbReference type="PANTHER" id="PTHR43399">
    <property type="entry name" value="SUBTILISIN-RELATED"/>
    <property type="match status" value="1"/>
</dbReference>
<keyword evidence="3 5" id="KW-0378">Hydrolase</keyword>
<dbReference type="InterPro" id="IPR015500">
    <property type="entry name" value="Peptidase_S8_subtilisin-rel"/>
</dbReference>
<dbReference type="InterPro" id="IPR036852">
    <property type="entry name" value="Peptidase_S8/S53_dom_sf"/>
</dbReference>
<dbReference type="InterPro" id="IPR000209">
    <property type="entry name" value="Peptidase_S8/S53_dom"/>
</dbReference>
<dbReference type="RefSeq" id="WP_284328444.1">
    <property type="nucleotide sequence ID" value="NZ_BSUN01000001.1"/>
</dbReference>
<dbReference type="Pfam" id="PF00082">
    <property type="entry name" value="Peptidase_S8"/>
    <property type="match status" value="1"/>
</dbReference>
<name>A0ABQ6IEE3_9MICO</name>
<comment type="caution">
    <text evidence="9">The sequence shown here is derived from an EMBL/GenBank/DDBJ whole genome shotgun (WGS) entry which is preliminary data.</text>
</comment>
<feature type="active site" description="Charge relay system" evidence="5">
    <location>
        <position position="282"/>
    </location>
</feature>
<keyword evidence="4 5" id="KW-0720">Serine protease</keyword>
<proteinExistence type="inferred from homology"/>
<evidence type="ECO:0000256" key="2">
    <source>
        <dbReference type="ARBA" id="ARBA00022670"/>
    </source>
</evidence>
<dbReference type="PROSITE" id="PS51892">
    <property type="entry name" value="SUBTILASE"/>
    <property type="match status" value="1"/>
</dbReference>
<evidence type="ECO:0000313" key="10">
    <source>
        <dbReference type="Proteomes" id="UP001157125"/>
    </source>
</evidence>
<dbReference type="PANTHER" id="PTHR43399:SF4">
    <property type="entry name" value="CELL WALL-ASSOCIATED PROTEASE"/>
    <property type="match status" value="1"/>
</dbReference>
<feature type="region of interest" description="Disordered" evidence="6">
    <location>
        <begin position="301"/>
        <end position="324"/>
    </location>
</feature>
<feature type="signal peptide" evidence="7">
    <location>
        <begin position="1"/>
        <end position="20"/>
    </location>
</feature>
<dbReference type="Proteomes" id="UP001157125">
    <property type="component" value="Unassembled WGS sequence"/>
</dbReference>
<evidence type="ECO:0000313" key="9">
    <source>
        <dbReference type="EMBL" id="GMA36205.1"/>
    </source>
</evidence>
<evidence type="ECO:0000256" key="4">
    <source>
        <dbReference type="ARBA" id="ARBA00022825"/>
    </source>
</evidence>
<feature type="region of interest" description="Disordered" evidence="6">
    <location>
        <begin position="144"/>
        <end position="168"/>
    </location>
</feature>
<evidence type="ECO:0000256" key="1">
    <source>
        <dbReference type="ARBA" id="ARBA00011073"/>
    </source>
</evidence>
<dbReference type="PRINTS" id="PR00723">
    <property type="entry name" value="SUBTILISIN"/>
</dbReference>
<evidence type="ECO:0000256" key="3">
    <source>
        <dbReference type="ARBA" id="ARBA00022801"/>
    </source>
</evidence>
<feature type="compositionally biased region" description="Polar residues" evidence="6">
    <location>
        <begin position="301"/>
        <end position="312"/>
    </location>
</feature>
<feature type="domain" description="Peptidase S8/S53" evidence="8">
    <location>
        <begin position="52"/>
        <end position="306"/>
    </location>
</feature>
<dbReference type="SUPFAM" id="SSF52743">
    <property type="entry name" value="Subtilisin-like"/>
    <property type="match status" value="1"/>
</dbReference>
<feature type="chain" id="PRO_5045044125" description="Peptidase S8/S53 domain-containing protein" evidence="7">
    <location>
        <begin position="21"/>
        <end position="324"/>
    </location>
</feature>